<feature type="domain" description="CdiA toxin EC869-like" evidence="1">
    <location>
        <begin position="301"/>
        <end position="393"/>
    </location>
</feature>
<dbReference type="RefSeq" id="WP_155284827.1">
    <property type="nucleotide sequence ID" value="NZ_BLBC01000008.1"/>
</dbReference>
<dbReference type="GO" id="GO:0004530">
    <property type="term" value="F:deoxyribonuclease I activity"/>
    <property type="evidence" value="ECO:0007669"/>
    <property type="project" value="InterPro"/>
</dbReference>
<protein>
    <recommendedName>
        <fullName evidence="1">CdiA toxin EC869-like domain-containing protein</fullName>
    </recommendedName>
</protein>
<reference evidence="3" key="1">
    <citation type="journal article" date="2020" name="Int. J. Syst. Evol. Microbiol.">
        <title>Capnocytophaga felis sp. nov. isolated from the feline oral cavity.</title>
        <authorList>
            <person name="Suzuki M."/>
            <person name="Umeda K."/>
            <person name="Kimura M."/>
            <person name="Imaoka K."/>
            <person name="Morikawa S."/>
            <person name="Maeda K."/>
        </authorList>
    </citation>
    <scope>NUCLEOTIDE SEQUENCE [LARGE SCALE GENOMIC DNA]</scope>
    <source>
        <strain evidence="3">KC07070</strain>
    </source>
</reference>
<keyword evidence="3" id="KW-1185">Reference proteome</keyword>
<gene>
    <name evidence="2" type="ORF">RCZ01_14990</name>
</gene>
<dbReference type="EMBL" id="BLBC01000008">
    <property type="protein sequence ID" value="GET46197.1"/>
    <property type="molecule type" value="Genomic_DNA"/>
</dbReference>
<name>A0A5M4BAF5_9FLAO</name>
<proteinExistence type="predicted"/>
<dbReference type="Proteomes" id="UP000398217">
    <property type="component" value="Unassembled WGS sequence"/>
</dbReference>
<sequence>MITSEELRKISEDVKTILALSEEVIQTIEKAIKQGFLSKEEYETLKDKNRKNTEQSKAILAEMKLQNVLTEAEYAEKIQELNENQSCLENSDCIKQSKSTAFVNKRQTTGYGMSFEKQALFVLDDDCIEKLKKCMHSIEKNDNDIAVQYLSNEKELKDSIPAYYMNNRGFWINGKENFGEYVGNVTPSTDRYYELVEIEGVLYHKNTNAIHKKAINTVFGTTWIEKKEYDTSEETFNDVIKMGAEFAILGMVINKLSGVAAELFKNAGNSLWKVAPLERGFVYEKMLNLKGAFNFHNYPVIDAFYQGVATSVKTLNLNDKSYQVGNAIFNTLKGYINKLANFKGVNRGGVNTINQINTKVLEVGIPRGATAEQIKQINKAIQYAQQQGVKMNIRVIK</sequence>
<comment type="caution">
    <text evidence="2">The sequence shown here is derived from an EMBL/GenBank/DDBJ whole genome shotgun (WGS) entry which is preliminary data.</text>
</comment>
<dbReference type="InterPro" id="IPR033799">
    <property type="entry name" value="CdiA_EC869-like"/>
</dbReference>
<dbReference type="OrthoDB" id="1453996at2"/>
<dbReference type="CDD" id="cd13444">
    <property type="entry name" value="CDI_toxin_EC869_like"/>
    <property type="match status" value="1"/>
</dbReference>
<evidence type="ECO:0000259" key="1">
    <source>
        <dbReference type="Pfam" id="PF21111"/>
    </source>
</evidence>
<organism evidence="2 3">
    <name type="scientific">Capnocytophaga felis</name>
    <dbReference type="NCBI Taxonomy" id="2267611"/>
    <lineage>
        <taxon>Bacteria</taxon>
        <taxon>Pseudomonadati</taxon>
        <taxon>Bacteroidota</taxon>
        <taxon>Flavobacteriia</taxon>
        <taxon>Flavobacteriales</taxon>
        <taxon>Flavobacteriaceae</taxon>
        <taxon>Capnocytophaga</taxon>
    </lineage>
</organism>
<dbReference type="Gene3D" id="3.40.1350.110">
    <property type="match status" value="1"/>
</dbReference>
<evidence type="ECO:0000313" key="2">
    <source>
        <dbReference type="EMBL" id="GET46197.1"/>
    </source>
</evidence>
<dbReference type="AlphaFoldDB" id="A0A5M4BAF5"/>
<evidence type="ECO:0000313" key="3">
    <source>
        <dbReference type="Proteomes" id="UP000398217"/>
    </source>
</evidence>
<accession>A0A5M4BAF5</accession>
<dbReference type="Pfam" id="PF21111">
    <property type="entry name" value="CDI_toxin_EC869_like"/>
    <property type="match status" value="1"/>
</dbReference>